<evidence type="ECO:0000256" key="1">
    <source>
        <dbReference type="ARBA" id="ARBA00021292"/>
    </source>
</evidence>
<dbReference type="Pfam" id="PF13692">
    <property type="entry name" value="Glyco_trans_1_4"/>
    <property type="match status" value="1"/>
</dbReference>
<dbReference type="EMBL" id="JADOTZ010000001">
    <property type="protein sequence ID" value="MBG6083557.1"/>
    <property type="molecule type" value="Genomic_DNA"/>
</dbReference>
<evidence type="ECO:0000259" key="4">
    <source>
        <dbReference type="Pfam" id="PF13579"/>
    </source>
</evidence>
<evidence type="ECO:0000313" key="6">
    <source>
        <dbReference type="Proteomes" id="UP000625033"/>
    </source>
</evidence>
<evidence type="ECO:0000313" key="5">
    <source>
        <dbReference type="EMBL" id="MBG6083557.1"/>
    </source>
</evidence>
<dbReference type="Pfam" id="PF13579">
    <property type="entry name" value="Glyco_trans_4_4"/>
    <property type="match status" value="1"/>
</dbReference>
<dbReference type="RefSeq" id="WP_196834979.1">
    <property type="nucleotide sequence ID" value="NZ_JADOTZ010000001.1"/>
</dbReference>
<dbReference type="PANTHER" id="PTHR45947:SF3">
    <property type="entry name" value="SULFOQUINOVOSYL TRANSFERASE SQD2"/>
    <property type="match status" value="1"/>
</dbReference>
<organism evidence="5 6">
    <name type="scientific">Zhihengliuella flava</name>
    <dbReference type="NCBI Taxonomy" id="1285193"/>
    <lineage>
        <taxon>Bacteria</taxon>
        <taxon>Bacillati</taxon>
        <taxon>Actinomycetota</taxon>
        <taxon>Actinomycetes</taxon>
        <taxon>Micrococcales</taxon>
        <taxon>Micrococcaceae</taxon>
        <taxon>Zhihengliuella</taxon>
    </lineage>
</organism>
<dbReference type="CDD" id="cd03794">
    <property type="entry name" value="GT4_WbuB-like"/>
    <property type="match status" value="1"/>
</dbReference>
<proteinExistence type="predicted"/>
<dbReference type="Proteomes" id="UP000625033">
    <property type="component" value="Unassembled WGS sequence"/>
</dbReference>
<dbReference type="GO" id="GO:1901137">
    <property type="term" value="P:carbohydrate derivative biosynthetic process"/>
    <property type="evidence" value="ECO:0007669"/>
    <property type="project" value="UniProtKB-ARBA"/>
</dbReference>
<dbReference type="Gene3D" id="3.40.50.2000">
    <property type="entry name" value="Glycogen Phosphorylase B"/>
    <property type="match status" value="2"/>
</dbReference>
<reference evidence="5" key="1">
    <citation type="submission" date="2020-11" db="EMBL/GenBank/DDBJ databases">
        <title>Sequencing the genomes of 1000 actinobacteria strains.</title>
        <authorList>
            <person name="Klenk H.-P."/>
        </authorList>
    </citation>
    <scope>NUCLEOTIDE SEQUENCE</scope>
    <source>
        <strain evidence="5">DSM 26152</strain>
    </source>
</reference>
<accession>A0A931D708</accession>
<sequence>MKEQLKHLAIIHRNWREDPVGFVYRVFNRRAGSVSRGALAVVDRLLSVRPSSRTAALSALVLEESETLTFRLNEALERAPHGKRAQYFADVALHAQLPGLSGEFAARIGGRQGTARTLANLDFYQGRLEEAIERLASAETPHRRMLERMRGERAVFHDWVPRLRAVSDYRPAEATVLHLLTNSVPYTSTGYTYRSQSLLGAQAAEGWDVHAVTRRGYPESIGVLDAPESETVDGVVYHRLPAAAVPPGLDARLQREAEELLSLALRLRPAVLHTTTHFVNGLVVRAVAEALGIPWVYEVRGQLADTWASKHGTTATSTERYQRFVAREAEVQRSAAAVFTLGRAMRERIIRSGTPEERVFILPNGVGSAYLEPPLEHAKAKAAVHLDSDRLHIGTVSSLVDYEGLDDLLTAYAQIAAERRDVELVIVGDGAAMPRLRAHAISLGLEPAAIFRGRVPAREAPLWHRALDVFVVPRKDFQVTRTVTPLKPVEAMASERPVVVADLPALTELVRPGESGLAVPPEDPAALATALRQLLEDKELRMSMGRHGRREVLTHRTWPRNAQISIEAYQLAMSGRSTVVTVEEETA</sequence>
<comment type="caution">
    <text evidence="5">The sequence shown here is derived from an EMBL/GenBank/DDBJ whole genome shotgun (WGS) entry which is preliminary data.</text>
</comment>
<protein>
    <recommendedName>
        <fullName evidence="1">D-inositol 3-phosphate glycosyltransferase</fullName>
    </recommendedName>
</protein>
<keyword evidence="3" id="KW-0808">Transferase</keyword>
<evidence type="ECO:0000256" key="3">
    <source>
        <dbReference type="ARBA" id="ARBA00022679"/>
    </source>
</evidence>
<dbReference type="InterPro" id="IPR028098">
    <property type="entry name" value="Glyco_trans_4-like_N"/>
</dbReference>
<dbReference type="AlphaFoldDB" id="A0A931D708"/>
<name>A0A931D708_9MICC</name>
<dbReference type="PANTHER" id="PTHR45947">
    <property type="entry name" value="SULFOQUINOVOSYL TRANSFERASE SQD2"/>
    <property type="match status" value="1"/>
</dbReference>
<evidence type="ECO:0000256" key="2">
    <source>
        <dbReference type="ARBA" id="ARBA00022676"/>
    </source>
</evidence>
<dbReference type="SUPFAM" id="SSF53756">
    <property type="entry name" value="UDP-Glycosyltransferase/glycogen phosphorylase"/>
    <property type="match status" value="1"/>
</dbReference>
<dbReference type="GO" id="GO:0016758">
    <property type="term" value="F:hexosyltransferase activity"/>
    <property type="evidence" value="ECO:0007669"/>
    <property type="project" value="TreeGrafter"/>
</dbReference>
<keyword evidence="2" id="KW-0328">Glycosyltransferase</keyword>
<gene>
    <name evidence="5" type="ORF">IW252_000324</name>
</gene>
<keyword evidence="6" id="KW-1185">Reference proteome</keyword>
<dbReference type="InterPro" id="IPR050194">
    <property type="entry name" value="Glycosyltransferase_grp1"/>
</dbReference>
<feature type="domain" description="Glycosyltransferase subfamily 4-like N-terminal" evidence="4">
    <location>
        <begin position="189"/>
        <end position="365"/>
    </location>
</feature>